<dbReference type="Proteomes" id="UP000593567">
    <property type="component" value="Unassembled WGS sequence"/>
</dbReference>
<comment type="caution">
    <text evidence="2">The sequence shown here is derived from an EMBL/GenBank/DDBJ whole genome shotgun (WGS) entry which is preliminary data.</text>
</comment>
<gene>
    <name evidence="2" type="ORF">EB796_022461</name>
</gene>
<name>A0A7J7J0R5_BUGNE</name>
<sequence length="276" mass="31075">MSPVFSRSCRFQAHTAVSIVLFLVYQFTLLNCSQICSDASTACDLTPQQSLASQEDCISPILSSSAQLKEPQWGQDSVFKPQNANVCSKCCALPSNVDKTSACVGALNISAVGIKLVNYQHQLYVRFTSISYHGCQYSLTLKSLTNPSNALCKFYDVKYTQQVSFIDECFVELEANHTYDLNITNQESGYVRLYRFFSPSTLVTDDDISPGGIDWQPLTAITIYDKHIEVYIQRLPQPFPPYYVLELHYTNSDGIHLQGTLTRWLDGVSHQWLSCR</sequence>
<feature type="signal peptide" evidence="1">
    <location>
        <begin position="1"/>
        <end position="32"/>
    </location>
</feature>
<evidence type="ECO:0000313" key="2">
    <source>
        <dbReference type="EMBL" id="KAF6019234.1"/>
    </source>
</evidence>
<feature type="chain" id="PRO_5029897573" evidence="1">
    <location>
        <begin position="33"/>
        <end position="276"/>
    </location>
</feature>
<keyword evidence="1" id="KW-0732">Signal</keyword>
<reference evidence="2" key="1">
    <citation type="submission" date="2020-06" db="EMBL/GenBank/DDBJ databases">
        <title>Draft genome of Bugula neritina, a colonial animal packing powerful symbionts and potential medicines.</title>
        <authorList>
            <person name="Rayko M."/>
        </authorList>
    </citation>
    <scope>NUCLEOTIDE SEQUENCE [LARGE SCALE GENOMIC DNA]</scope>
    <source>
        <strain evidence="2">Kwan_BN1</strain>
    </source>
</reference>
<evidence type="ECO:0000256" key="1">
    <source>
        <dbReference type="SAM" id="SignalP"/>
    </source>
</evidence>
<proteinExistence type="predicted"/>
<protein>
    <submittedName>
        <fullName evidence="2">Uncharacterized protein</fullName>
    </submittedName>
</protein>
<evidence type="ECO:0000313" key="3">
    <source>
        <dbReference type="Proteomes" id="UP000593567"/>
    </source>
</evidence>
<keyword evidence="3" id="KW-1185">Reference proteome</keyword>
<dbReference type="AlphaFoldDB" id="A0A7J7J0R5"/>
<accession>A0A7J7J0R5</accession>
<dbReference type="EMBL" id="VXIV02003248">
    <property type="protein sequence ID" value="KAF6019234.1"/>
    <property type="molecule type" value="Genomic_DNA"/>
</dbReference>
<organism evidence="2 3">
    <name type="scientific">Bugula neritina</name>
    <name type="common">Brown bryozoan</name>
    <name type="synonym">Sertularia neritina</name>
    <dbReference type="NCBI Taxonomy" id="10212"/>
    <lineage>
        <taxon>Eukaryota</taxon>
        <taxon>Metazoa</taxon>
        <taxon>Spiralia</taxon>
        <taxon>Lophotrochozoa</taxon>
        <taxon>Bryozoa</taxon>
        <taxon>Gymnolaemata</taxon>
        <taxon>Cheilostomatida</taxon>
        <taxon>Flustrina</taxon>
        <taxon>Buguloidea</taxon>
        <taxon>Bugulidae</taxon>
        <taxon>Bugula</taxon>
    </lineage>
</organism>